<dbReference type="EMBL" id="ACCR02000002">
    <property type="protein sequence ID" value="EFI85065.1"/>
    <property type="molecule type" value="Genomic_DNA"/>
</dbReference>
<evidence type="ECO:0000256" key="4">
    <source>
        <dbReference type="ARBA" id="ARBA00037164"/>
    </source>
</evidence>
<dbReference type="Proteomes" id="UP000010119">
    <property type="component" value="Unassembled WGS sequence"/>
</dbReference>
<dbReference type="SUPFAM" id="SSF52172">
    <property type="entry name" value="CheY-like"/>
    <property type="match status" value="1"/>
</dbReference>
<dbReference type="AlphaFoldDB" id="D7UUY9"/>
<dbReference type="CDD" id="cd17533">
    <property type="entry name" value="REC_LytTR_AgrA-like"/>
    <property type="match status" value="1"/>
</dbReference>
<evidence type="ECO:0000256" key="2">
    <source>
        <dbReference type="ARBA" id="ARBA00023012"/>
    </source>
</evidence>
<organism evidence="8 9">
    <name type="scientific">Listeria grayi DSM 20601</name>
    <dbReference type="NCBI Taxonomy" id="525367"/>
    <lineage>
        <taxon>Bacteria</taxon>
        <taxon>Bacillati</taxon>
        <taxon>Bacillota</taxon>
        <taxon>Bacilli</taxon>
        <taxon>Bacillales</taxon>
        <taxon>Listeriaceae</taxon>
        <taxon>Listeria</taxon>
    </lineage>
</organism>
<evidence type="ECO:0000256" key="1">
    <source>
        <dbReference type="ARBA" id="ARBA00022490"/>
    </source>
</evidence>
<protein>
    <submittedName>
        <fullName evidence="8">LytTr DNA-binding domain protein</fullName>
    </submittedName>
</protein>
<sequence length="246" mass="28850">MDMLSVFICEDSSMQRKRVTGYINQYIKSQRLDMQVKLSTGNPFEVIDELKAAETNEMGLYFLDIDLQQPEMNGFQLAQKIREHDPRGFIIFITTHAELSYMTFTYKVEALDYIIKDDFNEMEKRVYDCLAKAEERVNVKPEAGAVFTLQISDKKVIRERFDDILFFETSPTAHKVILHGKNRQIEFYGKLKNIEKMLDDTFYRCHRSFIVNKKNIHEMDKSNGVLKMINGENCYVSTKQIKSLSF</sequence>
<feature type="modified residue" description="4-aspartylphosphate" evidence="5">
    <location>
        <position position="64"/>
    </location>
</feature>
<comment type="caution">
    <text evidence="8">The sequence shown here is derived from an EMBL/GenBank/DDBJ whole genome shotgun (WGS) entry which is preliminary data.</text>
</comment>
<keyword evidence="1" id="KW-0963">Cytoplasm</keyword>
<evidence type="ECO:0000313" key="9">
    <source>
        <dbReference type="Proteomes" id="UP000010119"/>
    </source>
</evidence>
<dbReference type="GO" id="GO:0003677">
    <property type="term" value="F:DNA binding"/>
    <property type="evidence" value="ECO:0007669"/>
    <property type="project" value="UniProtKB-KW"/>
</dbReference>
<dbReference type="PROSITE" id="PS50110">
    <property type="entry name" value="RESPONSE_REGULATORY"/>
    <property type="match status" value="1"/>
</dbReference>
<feature type="domain" description="Response regulatory" evidence="6">
    <location>
        <begin position="5"/>
        <end position="131"/>
    </location>
</feature>
<keyword evidence="3" id="KW-0010">Activator</keyword>
<dbReference type="PANTHER" id="PTHR37299">
    <property type="entry name" value="TRANSCRIPTIONAL REGULATOR-RELATED"/>
    <property type="match status" value="1"/>
</dbReference>
<dbReference type="InterPro" id="IPR046947">
    <property type="entry name" value="LytR-like"/>
</dbReference>
<dbReference type="Pfam" id="PF04397">
    <property type="entry name" value="LytTR"/>
    <property type="match status" value="1"/>
</dbReference>
<evidence type="ECO:0000256" key="5">
    <source>
        <dbReference type="PROSITE-ProRule" id="PRU00169"/>
    </source>
</evidence>
<dbReference type="InterPro" id="IPR011006">
    <property type="entry name" value="CheY-like_superfamily"/>
</dbReference>
<name>D7UUY9_LISGR</name>
<reference evidence="8" key="1">
    <citation type="submission" date="2010-06" db="EMBL/GenBank/DDBJ databases">
        <authorList>
            <person name="Muzny D."/>
            <person name="Qin X."/>
            <person name="Buhay C."/>
            <person name="Dugan-Rocha S."/>
            <person name="Ding Y."/>
            <person name="Chen G."/>
            <person name="Hawes A."/>
            <person name="Holder M."/>
            <person name="Jhangiani S."/>
            <person name="Johnson A."/>
            <person name="Khan Z."/>
            <person name="Li Z."/>
            <person name="Liu W."/>
            <person name="Liu X."/>
            <person name="Perez L."/>
            <person name="Shen H."/>
            <person name="Wang Q."/>
            <person name="Watt J."/>
            <person name="Xi L."/>
            <person name="Xin Y."/>
            <person name="Zhou J."/>
            <person name="Deng J."/>
            <person name="Jiang H."/>
            <person name="Liu Y."/>
            <person name="Qu J."/>
            <person name="Song X.-Z."/>
            <person name="Zhang L."/>
            <person name="Villasana D."/>
            <person name="Johnson A."/>
            <person name="Liu J."/>
            <person name="Liyanage D."/>
            <person name="Lorensuhewa L."/>
            <person name="Robinson T."/>
            <person name="Song A."/>
            <person name="Song B.-B."/>
            <person name="Dinh H."/>
            <person name="Thornton R."/>
            <person name="Coyle M."/>
            <person name="Francisco L."/>
            <person name="Jackson L."/>
            <person name="Javaid M."/>
            <person name="Korchina V."/>
            <person name="Kovar C."/>
            <person name="Mata R."/>
            <person name="Mathew T."/>
            <person name="Ngo R."/>
            <person name="Nguyen L."/>
            <person name="Nguyen N."/>
            <person name="Okwuonu G."/>
            <person name="Ongeri F."/>
            <person name="Pham C."/>
            <person name="Simmons D."/>
            <person name="Wilczek-Boney K."/>
            <person name="Hale W."/>
            <person name="Jakkamsetti A."/>
            <person name="Pham P."/>
            <person name="Ruth R."/>
            <person name="San Lucas F."/>
            <person name="Warren J."/>
            <person name="Zhang J."/>
            <person name="Zhao Z."/>
            <person name="Zhou C."/>
            <person name="Zhu D."/>
            <person name="Lee S."/>
            <person name="Bess C."/>
            <person name="Blankenburg K."/>
            <person name="Forbes L."/>
            <person name="Fu Q."/>
            <person name="Gubbala S."/>
            <person name="Hirani K."/>
            <person name="Jayaseelan J.C."/>
            <person name="Lara F."/>
            <person name="Munidasa M."/>
            <person name="Palculict T."/>
            <person name="Patil S."/>
            <person name="Pu L.-L."/>
            <person name="Saada N."/>
            <person name="Tang L."/>
            <person name="Weissenberger G."/>
            <person name="Zhu Y."/>
            <person name="Hemphill L."/>
            <person name="Shang Y."/>
            <person name="Youmans B."/>
            <person name="Ayvaz T."/>
            <person name="Ross M."/>
            <person name="Santibanez J."/>
            <person name="Aqrawi P."/>
            <person name="Gross S."/>
            <person name="Joshi V."/>
            <person name="Fowler G."/>
            <person name="Nazareth L."/>
            <person name="Reid J."/>
            <person name="Worley K."/>
            <person name="Petrosino J."/>
            <person name="Highlander S."/>
            <person name="Gibbs R."/>
        </authorList>
    </citation>
    <scope>NUCLEOTIDE SEQUENCE [LARGE SCALE GENOMIC DNA]</scope>
    <source>
        <strain evidence="8">DSM 20601</strain>
    </source>
</reference>
<evidence type="ECO:0000259" key="6">
    <source>
        <dbReference type="PROSITE" id="PS50110"/>
    </source>
</evidence>
<keyword evidence="9" id="KW-1185">Reference proteome</keyword>
<dbReference type="eggNOG" id="COG3279">
    <property type="taxonomic scope" value="Bacteria"/>
</dbReference>
<accession>D7UUY9</accession>
<evidence type="ECO:0000259" key="7">
    <source>
        <dbReference type="PROSITE" id="PS50930"/>
    </source>
</evidence>
<dbReference type="PANTHER" id="PTHR37299:SF3">
    <property type="entry name" value="STAGE 0 SPORULATION PROTEIN A HOMOLOG"/>
    <property type="match status" value="1"/>
</dbReference>
<keyword evidence="8" id="KW-0238">DNA-binding</keyword>
<dbReference type="InterPro" id="IPR001789">
    <property type="entry name" value="Sig_transdc_resp-reg_receiver"/>
</dbReference>
<dbReference type="SMART" id="SM00448">
    <property type="entry name" value="REC"/>
    <property type="match status" value="1"/>
</dbReference>
<dbReference type="HOGENOM" id="CLU_000445_14_6_9"/>
<dbReference type="InterPro" id="IPR007492">
    <property type="entry name" value="LytTR_DNA-bd_dom"/>
</dbReference>
<comment type="function">
    <text evidence="4">Required for high-level post-exponential phase expression of a series of secreted proteins.</text>
</comment>
<feature type="domain" description="HTH LytTR-type" evidence="7">
    <location>
        <begin position="147"/>
        <end position="246"/>
    </location>
</feature>
<dbReference type="STRING" id="525367.HMPREF0556_10264"/>
<evidence type="ECO:0000256" key="3">
    <source>
        <dbReference type="ARBA" id="ARBA00023159"/>
    </source>
</evidence>
<keyword evidence="2" id="KW-0902">Two-component regulatory system</keyword>
<gene>
    <name evidence="8" type="primary">agrA</name>
    <name evidence="8" type="ORF">HMPREF0556_10264</name>
</gene>
<dbReference type="SMART" id="SM00850">
    <property type="entry name" value="LytTR"/>
    <property type="match status" value="1"/>
</dbReference>
<proteinExistence type="predicted"/>
<dbReference type="PROSITE" id="PS50930">
    <property type="entry name" value="HTH_LYTTR"/>
    <property type="match status" value="1"/>
</dbReference>
<keyword evidence="5" id="KW-0597">Phosphoprotein</keyword>
<evidence type="ECO:0000313" key="8">
    <source>
        <dbReference type="EMBL" id="EFI85065.1"/>
    </source>
</evidence>
<dbReference type="Gene3D" id="3.40.50.2300">
    <property type="match status" value="1"/>
</dbReference>
<dbReference type="GO" id="GO:0000156">
    <property type="term" value="F:phosphorelay response regulator activity"/>
    <property type="evidence" value="ECO:0007669"/>
    <property type="project" value="InterPro"/>
</dbReference>
<dbReference type="Gene3D" id="2.40.50.1020">
    <property type="entry name" value="LytTr DNA-binding domain"/>
    <property type="match status" value="1"/>
</dbReference>
<dbReference type="Pfam" id="PF00072">
    <property type="entry name" value="Response_reg"/>
    <property type="match status" value="1"/>
</dbReference>